<proteinExistence type="predicted"/>
<dbReference type="AlphaFoldDB" id="A0A3A4P4D7"/>
<comment type="caution">
    <text evidence="2">The sequence shown here is derived from an EMBL/GenBank/DDBJ whole genome shotgun (WGS) entry which is preliminary data.</text>
</comment>
<name>A0A3A4P4D7_ABYX5</name>
<gene>
    <name evidence="2" type="ORF">C4520_01410</name>
</gene>
<dbReference type="GO" id="GO:0004722">
    <property type="term" value="F:protein serine/threonine phosphatase activity"/>
    <property type="evidence" value="ECO:0007669"/>
    <property type="project" value="InterPro"/>
</dbReference>
<dbReference type="CDD" id="cd00143">
    <property type="entry name" value="PP2Cc"/>
    <property type="match status" value="1"/>
</dbReference>
<dbReference type="NCBIfam" id="NF033484">
    <property type="entry name" value="Stp1_PP2C_phos"/>
    <property type="match status" value="1"/>
</dbReference>
<sequence>MLTVTHAGLTDLGCVRRENEDAWYADPDIGLYLVADGMGGHLGGAVASKIVVEALPYFVRSELPDHLDMSSRKTAGILYKLLANFSNSLRDGSEERPDLTGMGSTVVFVLLRASTAFVAHMGDSRAYLFRNSRLRKLTRDHTIIQLLLESGDITEKEADSHPARGQLTRYVGMEGEPLPDIHTFSVRRDDRILLCSDGLTEMLADEGIKAILADEAKPGAACTRLIAAANEAGGKDNVTIIVIAIAEEKAALKEEPGIEVARFSESDGHRRKKR</sequence>
<dbReference type="SUPFAM" id="SSF81606">
    <property type="entry name" value="PP2C-like"/>
    <property type="match status" value="1"/>
</dbReference>
<dbReference type="PROSITE" id="PS51746">
    <property type="entry name" value="PPM_2"/>
    <property type="match status" value="1"/>
</dbReference>
<reference evidence="2 3" key="1">
    <citation type="journal article" date="2017" name="ISME J.">
        <title>Energy and carbon metabolisms in a deep terrestrial subsurface fluid microbial community.</title>
        <authorList>
            <person name="Momper L."/>
            <person name="Jungbluth S.P."/>
            <person name="Lee M.D."/>
            <person name="Amend J.P."/>
        </authorList>
    </citation>
    <scope>NUCLEOTIDE SEQUENCE [LARGE SCALE GENOMIC DNA]</scope>
    <source>
        <strain evidence="2">SURF_5</strain>
    </source>
</reference>
<evidence type="ECO:0000313" key="2">
    <source>
        <dbReference type="EMBL" id="RJP26019.1"/>
    </source>
</evidence>
<evidence type="ECO:0000259" key="1">
    <source>
        <dbReference type="PROSITE" id="PS51746"/>
    </source>
</evidence>
<dbReference type="InterPro" id="IPR036457">
    <property type="entry name" value="PPM-type-like_dom_sf"/>
</dbReference>
<dbReference type="Gene3D" id="3.60.40.10">
    <property type="entry name" value="PPM-type phosphatase domain"/>
    <property type="match status" value="1"/>
</dbReference>
<dbReference type="InterPro" id="IPR001932">
    <property type="entry name" value="PPM-type_phosphatase-like_dom"/>
</dbReference>
<protein>
    <submittedName>
        <fullName evidence="2">Stp1/IreP family PP2C-type Ser/Thr phosphatase</fullName>
    </submittedName>
</protein>
<accession>A0A3A4P4D7</accession>
<organism evidence="2 3">
    <name type="scientific">Abyssobacteria bacterium (strain SURF_5)</name>
    <dbReference type="NCBI Taxonomy" id="2093360"/>
    <lineage>
        <taxon>Bacteria</taxon>
        <taxon>Pseudomonadati</taxon>
        <taxon>Candidatus Hydrogenedentota</taxon>
        <taxon>Candidatus Abyssobacteria</taxon>
    </lineage>
</organism>
<dbReference type="PANTHER" id="PTHR47992">
    <property type="entry name" value="PROTEIN PHOSPHATASE"/>
    <property type="match status" value="1"/>
</dbReference>
<dbReference type="Pfam" id="PF13672">
    <property type="entry name" value="PP2C_2"/>
    <property type="match status" value="1"/>
</dbReference>
<dbReference type="SMART" id="SM00332">
    <property type="entry name" value="PP2Cc"/>
    <property type="match status" value="1"/>
</dbReference>
<feature type="domain" description="PPM-type phosphatase" evidence="1">
    <location>
        <begin position="6"/>
        <end position="245"/>
    </location>
</feature>
<dbReference type="EMBL" id="QZKU01000014">
    <property type="protein sequence ID" value="RJP26019.1"/>
    <property type="molecule type" value="Genomic_DNA"/>
</dbReference>
<evidence type="ECO:0000313" key="3">
    <source>
        <dbReference type="Proteomes" id="UP000265882"/>
    </source>
</evidence>
<dbReference type="Proteomes" id="UP000265882">
    <property type="component" value="Unassembled WGS sequence"/>
</dbReference>
<dbReference type="SMART" id="SM00331">
    <property type="entry name" value="PP2C_SIG"/>
    <property type="match status" value="1"/>
</dbReference>
<dbReference type="InterPro" id="IPR015655">
    <property type="entry name" value="PP2C"/>
</dbReference>